<accession>A0A1S2M5Y1</accession>
<dbReference type="STRING" id="472963.BKP45_14010"/>
<evidence type="ECO:0000313" key="1">
    <source>
        <dbReference type="EMBL" id="OIJ19267.1"/>
    </source>
</evidence>
<dbReference type="AlphaFoldDB" id="A0A1S2M5Y1"/>
<sequence length="61" mass="7391">MFYIVIVVMSGWSQKRRQEVKEKTCHSFWRKSDDDYEIKDNCSKGTYRARVSFFYVLLNSL</sequence>
<gene>
    <name evidence="1" type="ORF">BKP45_14010</name>
</gene>
<evidence type="ECO:0000313" key="2">
    <source>
        <dbReference type="Proteomes" id="UP000180057"/>
    </source>
</evidence>
<reference evidence="1 2" key="1">
    <citation type="submission" date="2016-10" db="EMBL/GenBank/DDBJ databases">
        <title>Draft genome sequences of four alkaliphilic bacteria belonging to the Anaerobacillus genus.</title>
        <authorList>
            <person name="Bassil N.M."/>
            <person name="Lloyd J.R."/>
        </authorList>
    </citation>
    <scope>NUCLEOTIDE SEQUENCE [LARGE SCALE GENOMIC DNA]</scope>
    <source>
        <strain evidence="1 2">DSM 22531</strain>
    </source>
</reference>
<protein>
    <submittedName>
        <fullName evidence="1">Uncharacterized protein</fullName>
    </submittedName>
</protein>
<dbReference type="Proteomes" id="UP000180057">
    <property type="component" value="Unassembled WGS sequence"/>
</dbReference>
<dbReference type="EMBL" id="MLQS01000019">
    <property type="protein sequence ID" value="OIJ19267.1"/>
    <property type="molecule type" value="Genomic_DNA"/>
</dbReference>
<proteinExistence type="predicted"/>
<keyword evidence="2" id="KW-1185">Reference proteome</keyword>
<organism evidence="1 2">
    <name type="scientific">Anaerobacillus alkalidiazotrophicus</name>
    <dbReference type="NCBI Taxonomy" id="472963"/>
    <lineage>
        <taxon>Bacteria</taxon>
        <taxon>Bacillati</taxon>
        <taxon>Bacillota</taxon>
        <taxon>Bacilli</taxon>
        <taxon>Bacillales</taxon>
        <taxon>Bacillaceae</taxon>
        <taxon>Anaerobacillus</taxon>
    </lineage>
</organism>
<name>A0A1S2M5Y1_9BACI</name>
<comment type="caution">
    <text evidence="1">The sequence shown here is derived from an EMBL/GenBank/DDBJ whole genome shotgun (WGS) entry which is preliminary data.</text>
</comment>